<dbReference type="RefSeq" id="WP_123638567.1">
    <property type="nucleotide sequence ID" value="NZ_JBHYFO010000016.1"/>
</dbReference>
<name>A0A3N1NZP5_9GAMM</name>
<dbReference type="OrthoDB" id="5397661at2"/>
<reference evidence="2 3" key="1">
    <citation type="submission" date="2018-11" db="EMBL/GenBank/DDBJ databases">
        <title>Genomic Encyclopedia of Type Strains, Phase IV (KMG-IV): sequencing the most valuable type-strain genomes for metagenomic binning, comparative biology and taxonomic classification.</title>
        <authorList>
            <person name="Goeker M."/>
        </authorList>
    </citation>
    <scope>NUCLEOTIDE SEQUENCE [LARGE SCALE GENOMIC DNA]</scope>
    <source>
        <strain evidence="2 3">DSM 16974</strain>
    </source>
</reference>
<gene>
    <name evidence="2" type="ORF">EDC38_2229</name>
</gene>
<dbReference type="AlphaFoldDB" id="A0A3N1NZP5"/>
<accession>A0A3N1NZP5</accession>
<feature type="signal peptide" evidence="1">
    <location>
        <begin position="1"/>
        <end position="22"/>
    </location>
</feature>
<proteinExistence type="predicted"/>
<sequence length="102" mass="11844">MNHWTRGLFFLLLAGLSASLWAQDSETDTERDAGPVIELESRVTGNREQPQVFHVVPWQTPESPEPDYDPLERQLESVFGHVERDELQRTLRQREEAVEIDD</sequence>
<dbReference type="EMBL" id="RJUK01000001">
    <property type="protein sequence ID" value="ROQ21603.1"/>
    <property type="molecule type" value="Genomic_DNA"/>
</dbReference>
<dbReference type="Proteomes" id="UP000273643">
    <property type="component" value="Unassembled WGS sequence"/>
</dbReference>
<feature type="chain" id="PRO_5018166130" evidence="1">
    <location>
        <begin position="23"/>
        <end position="102"/>
    </location>
</feature>
<keyword evidence="3" id="KW-1185">Reference proteome</keyword>
<evidence type="ECO:0000256" key="1">
    <source>
        <dbReference type="SAM" id="SignalP"/>
    </source>
</evidence>
<protein>
    <submittedName>
        <fullName evidence="2">Uncharacterized protein</fullName>
    </submittedName>
</protein>
<evidence type="ECO:0000313" key="2">
    <source>
        <dbReference type="EMBL" id="ROQ21603.1"/>
    </source>
</evidence>
<organism evidence="2 3">
    <name type="scientific">Marinimicrobium koreense</name>
    <dbReference type="NCBI Taxonomy" id="306545"/>
    <lineage>
        <taxon>Bacteria</taxon>
        <taxon>Pseudomonadati</taxon>
        <taxon>Pseudomonadota</taxon>
        <taxon>Gammaproteobacteria</taxon>
        <taxon>Cellvibrionales</taxon>
        <taxon>Cellvibrionaceae</taxon>
        <taxon>Marinimicrobium</taxon>
    </lineage>
</organism>
<evidence type="ECO:0000313" key="3">
    <source>
        <dbReference type="Proteomes" id="UP000273643"/>
    </source>
</evidence>
<comment type="caution">
    <text evidence="2">The sequence shown here is derived from an EMBL/GenBank/DDBJ whole genome shotgun (WGS) entry which is preliminary data.</text>
</comment>
<keyword evidence="1" id="KW-0732">Signal</keyword>